<organism evidence="1 2">
    <name type="scientific">Pavo cristatus</name>
    <name type="common">Indian peafowl</name>
    <name type="synonym">Blue peafowl</name>
    <dbReference type="NCBI Taxonomy" id="9049"/>
    <lineage>
        <taxon>Eukaryota</taxon>
        <taxon>Metazoa</taxon>
        <taxon>Chordata</taxon>
        <taxon>Craniata</taxon>
        <taxon>Vertebrata</taxon>
        <taxon>Euteleostomi</taxon>
        <taxon>Archelosauria</taxon>
        <taxon>Archosauria</taxon>
        <taxon>Dinosauria</taxon>
        <taxon>Saurischia</taxon>
        <taxon>Theropoda</taxon>
        <taxon>Coelurosauria</taxon>
        <taxon>Aves</taxon>
        <taxon>Neognathae</taxon>
        <taxon>Galloanserae</taxon>
        <taxon>Galliformes</taxon>
        <taxon>Phasianidae</taxon>
        <taxon>Phasianinae</taxon>
        <taxon>Pavo</taxon>
    </lineage>
</organism>
<dbReference type="Proteomes" id="UP000694428">
    <property type="component" value="Unplaced"/>
</dbReference>
<dbReference type="Ensembl" id="ENSPSTT00000008748.1">
    <property type="protein sequence ID" value="ENSPSTP00000008335.1"/>
    <property type="gene ID" value="ENSPSTG00000005887.1"/>
</dbReference>
<dbReference type="Ensembl" id="ENSPSTT00000024207.1">
    <property type="protein sequence ID" value="ENSPSTP00000023026.1"/>
    <property type="gene ID" value="ENSPSTG00000016927.1"/>
</dbReference>
<accession>A0A8C9LER0</accession>
<evidence type="ECO:0000313" key="2">
    <source>
        <dbReference type="Proteomes" id="UP000694428"/>
    </source>
</evidence>
<dbReference type="AlphaFoldDB" id="A0A8C9LER0"/>
<name>A0A8C9LER0_PAVCR</name>
<reference evidence="1" key="1">
    <citation type="submission" date="2025-05" db="UniProtKB">
        <authorList>
            <consortium name="Ensembl"/>
        </authorList>
    </citation>
    <scope>IDENTIFICATION</scope>
</reference>
<sequence length="33" mass="3671">MFSLKPPKPTFKSYLLPLPQVTASDPRSRSALP</sequence>
<keyword evidence="2" id="KW-1185">Reference proteome</keyword>
<proteinExistence type="predicted"/>
<evidence type="ECO:0000313" key="1">
    <source>
        <dbReference type="Ensembl" id="ENSPSTP00000023026.1"/>
    </source>
</evidence>
<protein>
    <submittedName>
        <fullName evidence="1">Uncharacterized protein</fullName>
    </submittedName>
</protein>